<dbReference type="GO" id="GO:0016020">
    <property type="term" value="C:membrane"/>
    <property type="evidence" value="ECO:0007669"/>
    <property type="project" value="UniProtKB-SubCell"/>
</dbReference>
<evidence type="ECO:0000256" key="4">
    <source>
        <dbReference type="ARBA" id="ARBA00023136"/>
    </source>
</evidence>
<evidence type="ECO:0000256" key="2">
    <source>
        <dbReference type="ARBA" id="ARBA00022692"/>
    </source>
</evidence>
<dbReference type="EMBL" id="JAXCGZ010005798">
    <property type="protein sequence ID" value="KAK7080765.1"/>
    <property type="molecule type" value="Genomic_DNA"/>
</dbReference>
<keyword evidence="2 5" id="KW-0812">Transmembrane</keyword>
<dbReference type="InterPro" id="IPR011701">
    <property type="entry name" value="MFS"/>
</dbReference>
<dbReference type="InterPro" id="IPR050382">
    <property type="entry name" value="MFS_Na/Anion_cotransporter"/>
</dbReference>
<proteinExistence type="predicted"/>
<evidence type="ECO:0000256" key="1">
    <source>
        <dbReference type="ARBA" id="ARBA00004141"/>
    </source>
</evidence>
<name>A0AAN8XLN8_HALRR</name>
<dbReference type="PROSITE" id="PS50850">
    <property type="entry name" value="MFS"/>
    <property type="match status" value="1"/>
</dbReference>
<dbReference type="SUPFAM" id="SSF103473">
    <property type="entry name" value="MFS general substrate transporter"/>
    <property type="match status" value="1"/>
</dbReference>
<dbReference type="GO" id="GO:0022857">
    <property type="term" value="F:transmembrane transporter activity"/>
    <property type="evidence" value="ECO:0007669"/>
    <property type="project" value="InterPro"/>
</dbReference>
<dbReference type="InterPro" id="IPR020846">
    <property type="entry name" value="MFS_dom"/>
</dbReference>
<dbReference type="AlphaFoldDB" id="A0AAN8XLN8"/>
<organism evidence="7 8">
    <name type="scientific">Halocaridina rubra</name>
    <name type="common">Hawaiian red shrimp</name>
    <dbReference type="NCBI Taxonomy" id="373956"/>
    <lineage>
        <taxon>Eukaryota</taxon>
        <taxon>Metazoa</taxon>
        <taxon>Ecdysozoa</taxon>
        <taxon>Arthropoda</taxon>
        <taxon>Crustacea</taxon>
        <taxon>Multicrustacea</taxon>
        <taxon>Malacostraca</taxon>
        <taxon>Eumalacostraca</taxon>
        <taxon>Eucarida</taxon>
        <taxon>Decapoda</taxon>
        <taxon>Pleocyemata</taxon>
        <taxon>Caridea</taxon>
        <taxon>Atyoidea</taxon>
        <taxon>Atyidae</taxon>
        <taxon>Halocaridina</taxon>
    </lineage>
</organism>
<dbReference type="PANTHER" id="PTHR11662">
    <property type="entry name" value="SOLUTE CARRIER FAMILY 17"/>
    <property type="match status" value="1"/>
</dbReference>
<feature type="transmembrane region" description="Helical" evidence="5">
    <location>
        <begin position="103"/>
        <end position="121"/>
    </location>
</feature>
<gene>
    <name evidence="7" type="ORF">SK128_016127</name>
</gene>
<keyword evidence="3 5" id="KW-1133">Transmembrane helix</keyword>
<dbReference type="GO" id="GO:0006820">
    <property type="term" value="P:monoatomic anion transport"/>
    <property type="evidence" value="ECO:0007669"/>
    <property type="project" value="TreeGrafter"/>
</dbReference>
<sequence length="169" mass="18370">MKHNPFYYIFSIKSPVNHTAVASLGDHHDEEHHAEVIDEHIVSDNSSSVIDCGEEESKEPLLDGPFAWDENVQGLVLAAYFYGYIVTQVPGGWVAEKFSAKHVFGFGTLAHAILALLSPLAAKGSYIWLVVVRVLMGLAGGVTLPGMHVLIASWAPPQERSKIASTVYA</sequence>
<dbReference type="Proteomes" id="UP001381693">
    <property type="component" value="Unassembled WGS sequence"/>
</dbReference>
<dbReference type="InterPro" id="IPR036259">
    <property type="entry name" value="MFS_trans_sf"/>
</dbReference>
<comment type="caution">
    <text evidence="7">The sequence shown here is derived from an EMBL/GenBank/DDBJ whole genome shotgun (WGS) entry which is preliminary data.</text>
</comment>
<comment type="subcellular location">
    <subcellularLocation>
        <location evidence="1">Membrane</location>
        <topology evidence="1">Multi-pass membrane protein</topology>
    </subcellularLocation>
</comment>
<keyword evidence="8" id="KW-1185">Reference proteome</keyword>
<evidence type="ECO:0000259" key="6">
    <source>
        <dbReference type="PROSITE" id="PS50850"/>
    </source>
</evidence>
<dbReference type="Gene3D" id="1.20.1250.20">
    <property type="entry name" value="MFS general substrate transporter like domains"/>
    <property type="match status" value="1"/>
</dbReference>
<dbReference type="PANTHER" id="PTHR11662:SF457">
    <property type="entry name" value="MAJOR FACILITATOR SUPERFAMILY TRANSPORTER 3"/>
    <property type="match status" value="1"/>
</dbReference>
<feature type="domain" description="Major facilitator superfamily (MFS) profile" evidence="6">
    <location>
        <begin position="1"/>
        <end position="169"/>
    </location>
</feature>
<feature type="non-terminal residue" evidence="7">
    <location>
        <position position="169"/>
    </location>
</feature>
<evidence type="ECO:0000313" key="7">
    <source>
        <dbReference type="EMBL" id="KAK7080765.1"/>
    </source>
</evidence>
<evidence type="ECO:0000256" key="3">
    <source>
        <dbReference type="ARBA" id="ARBA00022989"/>
    </source>
</evidence>
<keyword evidence="4 5" id="KW-0472">Membrane</keyword>
<dbReference type="Pfam" id="PF07690">
    <property type="entry name" value="MFS_1"/>
    <property type="match status" value="1"/>
</dbReference>
<accession>A0AAN8XLN8</accession>
<evidence type="ECO:0000313" key="8">
    <source>
        <dbReference type="Proteomes" id="UP001381693"/>
    </source>
</evidence>
<protein>
    <recommendedName>
        <fullName evidence="6">Major facilitator superfamily (MFS) profile domain-containing protein</fullName>
    </recommendedName>
</protein>
<feature type="transmembrane region" description="Helical" evidence="5">
    <location>
        <begin position="127"/>
        <end position="152"/>
    </location>
</feature>
<reference evidence="7 8" key="1">
    <citation type="submission" date="2023-11" db="EMBL/GenBank/DDBJ databases">
        <title>Halocaridina rubra genome assembly.</title>
        <authorList>
            <person name="Smith C."/>
        </authorList>
    </citation>
    <scope>NUCLEOTIDE SEQUENCE [LARGE SCALE GENOMIC DNA]</scope>
    <source>
        <strain evidence="7">EP-1</strain>
        <tissue evidence="7">Whole</tissue>
    </source>
</reference>
<evidence type="ECO:0000256" key="5">
    <source>
        <dbReference type="SAM" id="Phobius"/>
    </source>
</evidence>